<evidence type="ECO:0000313" key="2">
    <source>
        <dbReference type="Proteomes" id="UP001173802"/>
    </source>
</evidence>
<evidence type="ECO:0000313" key="1">
    <source>
        <dbReference type="EMBL" id="MDL0082148.1"/>
    </source>
</evidence>
<reference evidence="1 2" key="1">
    <citation type="journal article" date="2023" name="Microorganisms">
        <title>Isolation and Genomic Characteristics of Cat-Borne Campylobacter felis sp. nov. and Sheep-Borne Campylobacter ovis sp. nov.</title>
        <authorList>
            <person name="Wang H."/>
            <person name="Li Y."/>
            <person name="Gu Y."/>
            <person name="Zhou G."/>
            <person name="Chen X."/>
            <person name="Zhang X."/>
            <person name="Shao Z."/>
            <person name="Zhang J."/>
            <person name="Zhang M."/>
        </authorList>
    </citation>
    <scope>NUCLEOTIDE SEQUENCE [LARGE SCALE GENOMIC DNA]</scope>
    <source>
        <strain evidence="1 2">XJK30-2</strain>
    </source>
</reference>
<dbReference type="Proteomes" id="UP001173802">
    <property type="component" value="Unassembled WGS sequence"/>
</dbReference>
<gene>
    <name evidence="1" type="ORF">NYG90_05590</name>
</gene>
<protein>
    <submittedName>
        <fullName evidence="1">Uncharacterized protein</fullName>
    </submittedName>
</protein>
<name>A0ACC6FT87_9HELI</name>
<accession>A0ACC6FT87</accession>
<keyword evidence="2" id="KW-1185">Reference proteome</keyword>
<dbReference type="EMBL" id="JANURN010000004">
    <property type="protein sequence ID" value="MDL0082148.1"/>
    <property type="molecule type" value="Genomic_DNA"/>
</dbReference>
<sequence length="306" mass="35119">MKCGKFSYCLLLSLVALWAEPSAFELQSGATKKELKTLQSTNKNLENLVIDYSARIQMLEQSRDGMQSVLDGQALRIKSLLDTIGKQEATIQTLQSNLDYQNDLVRQHNSTIENMQKTIDQLTAKLSDLTTLTTKLNQDILNELGVLTGTNNQAQKKSKPQTSNEDFKSVNAGSRGSDDFTKLSNKEIIDQARKLYREKNLLESKKRYEWLVKNNYKVASSLYMLGEIEYQRSKFAEAISFYKKSASLDDKASYMPILLWHTAWAFRYSKDMDNYNKFLDSLIRLYPESEQGRKAKDLRQKNKNKG</sequence>
<comment type="caution">
    <text evidence="1">The sequence shown here is derived from an EMBL/GenBank/DDBJ whole genome shotgun (WGS) entry which is preliminary data.</text>
</comment>
<organism evidence="1 2">
    <name type="scientific">Helicobacter zhangjianzhongii</name>
    <dbReference type="NCBI Taxonomy" id="2974574"/>
    <lineage>
        <taxon>Bacteria</taxon>
        <taxon>Pseudomonadati</taxon>
        <taxon>Campylobacterota</taxon>
        <taxon>Epsilonproteobacteria</taxon>
        <taxon>Campylobacterales</taxon>
        <taxon>Helicobacteraceae</taxon>
        <taxon>Helicobacter</taxon>
    </lineage>
</organism>
<proteinExistence type="predicted"/>